<sequence length="72" mass="8259">MWTVPDVPCGLLDGRAAEDGHSRSESSRARLHILRYILHCARMAERCSSLLPLPRLSRPRHLQWNEETANKP</sequence>
<organism evidence="1 2">
    <name type="scientific">Pleurodeles waltl</name>
    <name type="common">Iberian ribbed newt</name>
    <dbReference type="NCBI Taxonomy" id="8319"/>
    <lineage>
        <taxon>Eukaryota</taxon>
        <taxon>Metazoa</taxon>
        <taxon>Chordata</taxon>
        <taxon>Craniata</taxon>
        <taxon>Vertebrata</taxon>
        <taxon>Euteleostomi</taxon>
        <taxon>Amphibia</taxon>
        <taxon>Batrachia</taxon>
        <taxon>Caudata</taxon>
        <taxon>Salamandroidea</taxon>
        <taxon>Salamandridae</taxon>
        <taxon>Pleurodelinae</taxon>
        <taxon>Pleurodeles</taxon>
    </lineage>
</organism>
<name>A0AAV7MEB8_PLEWA</name>
<proteinExistence type="predicted"/>
<keyword evidence="2" id="KW-1185">Reference proteome</keyword>
<evidence type="ECO:0000313" key="2">
    <source>
        <dbReference type="Proteomes" id="UP001066276"/>
    </source>
</evidence>
<gene>
    <name evidence="1" type="ORF">NDU88_007152</name>
</gene>
<dbReference type="AlphaFoldDB" id="A0AAV7MEB8"/>
<accession>A0AAV7MEB8</accession>
<dbReference type="EMBL" id="JANPWB010000014">
    <property type="protein sequence ID" value="KAJ1102096.1"/>
    <property type="molecule type" value="Genomic_DNA"/>
</dbReference>
<comment type="caution">
    <text evidence="1">The sequence shown here is derived from an EMBL/GenBank/DDBJ whole genome shotgun (WGS) entry which is preliminary data.</text>
</comment>
<reference evidence="1" key="1">
    <citation type="journal article" date="2022" name="bioRxiv">
        <title>Sequencing and chromosome-scale assembly of the giantPleurodeles waltlgenome.</title>
        <authorList>
            <person name="Brown T."/>
            <person name="Elewa A."/>
            <person name="Iarovenko S."/>
            <person name="Subramanian E."/>
            <person name="Araus A.J."/>
            <person name="Petzold A."/>
            <person name="Susuki M."/>
            <person name="Suzuki K.-i.T."/>
            <person name="Hayashi T."/>
            <person name="Toyoda A."/>
            <person name="Oliveira C."/>
            <person name="Osipova E."/>
            <person name="Leigh N.D."/>
            <person name="Simon A."/>
            <person name="Yun M.H."/>
        </authorList>
    </citation>
    <scope>NUCLEOTIDE SEQUENCE</scope>
    <source>
        <strain evidence="1">20211129_DDA</strain>
        <tissue evidence="1">Liver</tissue>
    </source>
</reference>
<evidence type="ECO:0000313" key="1">
    <source>
        <dbReference type="EMBL" id="KAJ1102096.1"/>
    </source>
</evidence>
<protein>
    <submittedName>
        <fullName evidence="1">Uncharacterized protein</fullName>
    </submittedName>
</protein>
<dbReference type="Proteomes" id="UP001066276">
    <property type="component" value="Chromosome 10"/>
</dbReference>